<dbReference type="Pfam" id="PF01179">
    <property type="entry name" value="Cu_amine_oxid"/>
    <property type="match status" value="1"/>
</dbReference>
<dbReference type="GO" id="GO:0005507">
    <property type="term" value="F:copper ion binding"/>
    <property type="evidence" value="ECO:0007669"/>
    <property type="project" value="InterPro"/>
</dbReference>
<dbReference type="PANTHER" id="PTHR10638">
    <property type="entry name" value="COPPER AMINE OXIDASE"/>
    <property type="match status" value="1"/>
</dbReference>
<evidence type="ECO:0000259" key="11">
    <source>
        <dbReference type="Pfam" id="PF02727"/>
    </source>
</evidence>
<protein>
    <recommendedName>
        <fullName evidence="9">Amine oxidase</fullName>
        <ecNumber evidence="9">1.4.3.-</ecNumber>
    </recommendedName>
</protein>
<evidence type="ECO:0000256" key="6">
    <source>
        <dbReference type="ARBA" id="ARBA00023008"/>
    </source>
</evidence>
<dbReference type="GO" id="GO:0048038">
    <property type="term" value="F:quinone binding"/>
    <property type="evidence" value="ECO:0007669"/>
    <property type="project" value="InterPro"/>
</dbReference>
<feature type="active site" description="Schiff-base intermediate with substrate; via topaquinone" evidence="7">
    <location>
        <position position="414"/>
    </location>
</feature>
<dbReference type="GO" id="GO:0008131">
    <property type="term" value="F:primary methylamine oxidase activity"/>
    <property type="evidence" value="ECO:0007669"/>
    <property type="project" value="InterPro"/>
</dbReference>
<evidence type="ECO:0000256" key="8">
    <source>
        <dbReference type="PIRSR" id="PIRSR600269-51"/>
    </source>
</evidence>
<feature type="active site" description="Proton acceptor" evidence="7">
    <location>
        <position position="330"/>
    </location>
</feature>
<organism evidence="12 13">
    <name type="scientific">Trichoderma harzianum CBS 226.95</name>
    <dbReference type="NCBI Taxonomy" id="983964"/>
    <lineage>
        <taxon>Eukaryota</taxon>
        <taxon>Fungi</taxon>
        <taxon>Dikarya</taxon>
        <taxon>Ascomycota</taxon>
        <taxon>Pezizomycotina</taxon>
        <taxon>Sordariomycetes</taxon>
        <taxon>Hypocreomycetidae</taxon>
        <taxon>Hypocreales</taxon>
        <taxon>Hypocreaceae</taxon>
        <taxon>Trichoderma</taxon>
    </lineage>
</organism>
<accession>A0A2T4A5S8</accession>
<feature type="domain" description="Copper amine oxidase catalytic" evidence="10">
    <location>
        <begin position="256"/>
        <end position="677"/>
    </location>
</feature>
<dbReference type="InterPro" id="IPR036460">
    <property type="entry name" value="Cu_amine_oxidase_C_sf"/>
</dbReference>
<dbReference type="InterPro" id="IPR015798">
    <property type="entry name" value="Cu_amine_oxidase_C"/>
</dbReference>
<dbReference type="EMBL" id="KZ679684">
    <property type="protein sequence ID" value="PTB52419.1"/>
    <property type="molecule type" value="Genomic_DNA"/>
</dbReference>
<keyword evidence="4 7" id="KW-0801">TPQ</keyword>
<name>A0A2T4A5S8_TRIHA</name>
<proteinExistence type="inferred from homology"/>
<reference evidence="12 13" key="1">
    <citation type="submission" date="2016-07" db="EMBL/GenBank/DDBJ databases">
        <title>Multiple horizontal gene transfer events from other fungi enriched the ability of initially mycotrophic Trichoderma (Ascomycota) to feed on dead plant biomass.</title>
        <authorList>
            <consortium name="DOE Joint Genome Institute"/>
            <person name="Aerts A."/>
            <person name="Atanasova L."/>
            <person name="Chenthamara K."/>
            <person name="Zhang J."/>
            <person name="Grujic M."/>
            <person name="Henrissat B."/>
            <person name="Kuo A."/>
            <person name="Salamov A."/>
            <person name="Lipzen A."/>
            <person name="Labutti K."/>
            <person name="Barry K."/>
            <person name="Miao Y."/>
            <person name="Rahimi M.J."/>
            <person name="Shen Q."/>
            <person name="Grigoriev I.V."/>
            <person name="Kubicek C.P."/>
            <person name="Druzhinina I.S."/>
        </authorList>
    </citation>
    <scope>NUCLEOTIDE SEQUENCE [LARGE SCALE GENOMIC DNA]</scope>
    <source>
        <strain evidence="12 13">CBS 226.95</strain>
    </source>
</reference>
<comment type="cofactor">
    <cofactor evidence="1">
        <name>Cu cation</name>
        <dbReference type="ChEBI" id="CHEBI:23378"/>
    </cofactor>
</comment>
<dbReference type="Proteomes" id="UP000241690">
    <property type="component" value="Unassembled WGS sequence"/>
</dbReference>
<keyword evidence="6 9" id="KW-0186">Copper</keyword>
<dbReference type="EC" id="1.4.3.-" evidence="9"/>
<evidence type="ECO:0000256" key="2">
    <source>
        <dbReference type="ARBA" id="ARBA00007983"/>
    </source>
</evidence>
<sequence>MAVTAAPRPHPLAPLSEAEHVKARDAVAKLHGASESIFFRAIHVQEPKKADLQPFLEAEHKGTLTEETKRPPREAIVEHDVIRADRSEYINAIVNLDTGEVKTVAAPVPHQPYVTPGEFDHFNDACVNSDLFKKAMSEFTLPEGFEVCVEPWPYGPPNVDEKDIPRQMQGLVYAKDTRNKNPDSNHYGYPIPIIPVMDWHTKKLVRVERIATGGIGDELEAKVQSEEPVKLFENHKGCEYVPELLDYPLRTDLKPINITQPEGASFTIHDDGLIEWQKWRFRLGFTPREGAVLHDLHYDNRSVMYRLSFSEMTVPYADPRPPFHRKQAFDFGDGGMGRAANNLELGCDCLGAIHYIDVVNTEPDGSPSPGKAVVCLHEQDNGILWKHTNYRTGRAVVTRNREFVVQFICTLANYEYVLCYKLDLAGAITFETRATGIVSVTGIDEGKVSAYGNVMTPGVLAQNHQHVFAVRIDPAIDSYDGADSQVIVEESHGQKIDPKTNPYGNFYKIQREKVEKATWVDAEPRLNRLIKLENANKKNPISGKNLGYKVMAPVTQMLLCDPEGLAAQRAQFAQHNAWVTGYRDGELWAAGEFTNQSTKEIGGVADMVKRGDWFSDREANGATNGDAADKGKRSSPVVWSVFGLTHNPRVEDWPVMPVETFQIHIKPTDFFTANPAMDVPSTRNDASVLLGGSCCTTSSDKNKSGVQNNPLAHQQGSAATIDAKAAGANVDEKLSKRLSKTFNGLFGSKKEEVN</sequence>
<dbReference type="InterPro" id="IPR000269">
    <property type="entry name" value="Cu_amine_oxidase"/>
</dbReference>
<dbReference type="RefSeq" id="XP_024772096.1">
    <property type="nucleotide sequence ID" value="XM_024924252.1"/>
</dbReference>
<dbReference type="STRING" id="983964.A0A2T4A5S8"/>
<keyword evidence="3 9" id="KW-0479">Metal-binding</keyword>
<evidence type="ECO:0000313" key="12">
    <source>
        <dbReference type="EMBL" id="PTB52419.1"/>
    </source>
</evidence>
<dbReference type="GO" id="GO:0009308">
    <property type="term" value="P:amine metabolic process"/>
    <property type="evidence" value="ECO:0007669"/>
    <property type="project" value="UniProtKB-UniRule"/>
</dbReference>
<dbReference type="InterPro" id="IPR015800">
    <property type="entry name" value="Cu_amine_oxidase_N2"/>
</dbReference>
<keyword evidence="13" id="KW-1185">Reference proteome</keyword>
<evidence type="ECO:0000256" key="7">
    <source>
        <dbReference type="PIRSR" id="PIRSR600269-50"/>
    </source>
</evidence>
<dbReference type="SUPFAM" id="SSF54416">
    <property type="entry name" value="Amine oxidase N-terminal region"/>
    <property type="match status" value="2"/>
</dbReference>
<evidence type="ECO:0000256" key="4">
    <source>
        <dbReference type="ARBA" id="ARBA00022772"/>
    </source>
</evidence>
<dbReference type="SUPFAM" id="SSF49998">
    <property type="entry name" value="Amine oxidase catalytic domain"/>
    <property type="match status" value="1"/>
</dbReference>
<dbReference type="Gene3D" id="3.10.450.40">
    <property type="match status" value="2"/>
</dbReference>
<dbReference type="AlphaFoldDB" id="A0A2T4A5S8"/>
<dbReference type="InterPro" id="IPR016182">
    <property type="entry name" value="Cu_amine_oxidase_N-reg"/>
</dbReference>
<evidence type="ECO:0000256" key="9">
    <source>
        <dbReference type="RuleBase" id="RU000672"/>
    </source>
</evidence>
<comment type="similarity">
    <text evidence="2 9">Belongs to the copper/topaquinone oxidase family.</text>
</comment>
<comment type="PTM">
    <text evidence="8 9">Topaquinone (TPQ) is generated by copper-dependent autoxidation of a specific tyrosyl residue.</text>
</comment>
<evidence type="ECO:0000313" key="13">
    <source>
        <dbReference type="Proteomes" id="UP000241690"/>
    </source>
</evidence>
<evidence type="ECO:0000259" key="10">
    <source>
        <dbReference type="Pfam" id="PF01179"/>
    </source>
</evidence>
<dbReference type="Pfam" id="PF02727">
    <property type="entry name" value="Cu_amine_oxidN2"/>
    <property type="match status" value="1"/>
</dbReference>
<keyword evidence="5 9" id="KW-0560">Oxidoreductase</keyword>
<gene>
    <name evidence="12" type="ORF">M431DRAFT_91325</name>
</gene>
<evidence type="ECO:0000256" key="3">
    <source>
        <dbReference type="ARBA" id="ARBA00022723"/>
    </source>
</evidence>
<comment type="cofactor">
    <cofactor evidence="9">
        <name>Cu cation</name>
        <dbReference type="ChEBI" id="CHEBI:23378"/>
    </cofactor>
    <text evidence="9">Contains 1 topaquinone per subunit.</text>
</comment>
<evidence type="ECO:0000256" key="1">
    <source>
        <dbReference type="ARBA" id="ARBA00001935"/>
    </source>
</evidence>
<feature type="modified residue" description="2',4',5'-topaquinone" evidence="8">
    <location>
        <position position="414"/>
    </location>
</feature>
<evidence type="ECO:0000256" key="5">
    <source>
        <dbReference type="ARBA" id="ARBA00023002"/>
    </source>
</evidence>
<dbReference type="Gene3D" id="2.70.98.20">
    <property type="entry name" value="Copper amine oxidase, catalytic domain"/>
    <property type="match status" value="1"/>
</dbReference>
<feature type="domain" description="Copper amine oxidase N2-terminal" evidence="11">
    <location>
        <begin position="10"/>
        <end position="102"/>
    </location>
</feature>
<dbReference type="GeneID" id="36632835"/>
<dbReference type="PANTHER" id="PTHR10638:SF91">
    <property type="entry name" value="AMINE OXIDASE"/>
    <property type="match status" value="1"/>
</dbReference>